<keyword evidence="1" id="KW-0812">Transmembrane</keyword>
<keyword evidence="1" id="KW-0472">Membrane</keyword>
<dbReference type="EMBL" id="QDKP01000058">
    <property type="protein sequence ID" value="PVM73844.1"/>
    <property type="molecule type" value="Genomic_DNA"/>
</dbReference>
<feature type="transmembrane region" description="Helical" evidence="1">
    <location>
        <begin position="12"/>
        <end position="31"/>
    </location>
</feature>
<keyword evidence="3" id="KW-1185">Reference proteome</keyword>
<dbReference type="AlphaFoldDB" id="A0A2T9J183"/>
<name>A0A2T9J183_9CAUL</name>
<keyword evidence="1" id="KW-1133">Transmembrane helix</keyword>
<sequence>MEEKNAPGLPVWLGVLLAAAVLPVVLLSRLWPGKQTVDRSPDEVAGILRVFIDGTGGSWDWDDFESTPITDPRLDELRRRAVKAGPPDPDVEALAALLSQAEALGRDGTGSKGVDAG</sequence>
<proteinExistence type="predicted"/>
<evidence type="ECO:0000256" key="1">
    <source>
        <dbReference type="SAM" id="Phobius"/>
    </source>
</evidence>
<comment type="caution">
    <text evidence="2">The sequence shown here is derived from an EMBL/GenBank/DDBJ whole genome shotgun (WGS) entry which is preliminary data.</text>
</comment>
<gene>
    <name evidence="2" type="ORF">DDF65_19690</name>
</gene>
<accession>A0A2T9J183</accession>
<evidence type="ECO:0000313" key="3">
    <source>
        <dbReference type="Proteomes" id="UP000244913"/>
    </source>
</evidence>
<dbReference type="Proteomes" id="UP000244913">
    <property type="component" value="Unassembled WGS sequence"/>
</dbReference>
<evidence type="ECO:0000313" key="2">
    <source>
        <dbReference type="EMBL" id="PVM73844.1"/>
    </source>
</evidence>
<dbReference type="RefSeq" id="WP_116569309.1">
    <property type="nucleotide sequence ID" value="NZ_QDKP01000058.1"/>
</dbReference>
<protein>
    <submittedName>
        <fullName evidence="2">Uncharacterized protein</fullName>
    </submittedName>
</protein>
<organism evidence="2 3">
    <name type="scientific">Caulobacter radicis</name>
    <dbReference type="NCBI Taxonomy" id="2172650"/>
    <lineage>
        <taxon>Bacteria</taxon>
        <taxon>Pseudomonadati</taxon>
        <taxon>Pseudomonadota</taxon>
        <taxon>Alphaproteobacteria</taxon>
        <taxon>Caulobacterales</taxon>
        <taxon>Caulobacteraceae</taxon>
        <taxon>Caulobacter</taxon>
    </lineage>
</organism>
<reference evidence="2 3" key="1">
    <citation type="submission" date="2018-04" db="EMBL/GenBank/DDBJ databases">
        <title>The genome sequence of Caulobacter sp. 736.</title>
        <authorList>
            <person name="Gao J."/>
            <person name="Sun J."/>
        </authorList>
    </citation>
    <scope>NUCLEOTIDE SEQUENCE [LARGE SCALE GENOMIC DNA]</scope>
    <source>
        <strain evidence="2 3">736</strain>
    </source>
</reference>